<dbReference type="GeneID" id="80800710"/>
<dbReference type="InterPro" id="IPR024478">
    <property type="entry name" value="HlyB_4HB_MCP"/>
</dbReference>
<dbReference type="PROSITE" id="PS50111">
    <property type="entry name" value="CHEMOTAXIS_TRANSDUC_2"/>
    <property type="match status" value="1"/>
</dbReference>
<dbReference type="CDD" id="cd11386">
    <property type="entry name" value="MCP_signal"/>
    <property type="match status" value="1"/>
</dbReference>
<dbReference type="InterPro" id="IPR051310">
    <property type="entry name" value="MCP_chemotaxis"/>
</dbReference>
<dbReference type="GO" id="GO:0006935">
    <property type="term" value="P:chemotaxis"/>
    <property type="evidence" value="ECO:0007669"/>
    <property type="project" value="InterPro"/>
</dbReference>
<comment type="subcellular location">
    <subcellularLocation>
        <location evidence="1">Membrane</location>
    </subcellularLocation>
</comment>
<name>A0A2A7UU15_COMTR</name>
<keyword evidence="6" id="KW-0812">Transmembrane</keyword>
<dbReference type="Gene3D" id="1.10.287.950">
    <property type="entry name" value="Methyl-accepting chemotaxis protein"/>
    <property type="match status" value="1"/>
</dbReference>
<protein>
    <submittedName>
        <fullName evidence="9">Methyl-accepting chemotaxis protein</fullName>
    </submittedName>
</protein>
<dbReference type="FunFam" id="1.10.287.950:FF:000001">
    <property type="entry name" value="Methyl-accepting chemotaxis sensory transducer"/>
    <property type="match status" value="1"/>
</dbReference>
<proteinExistence type="inferred from homology"/>
<dbReference type="SMART" id="SM00304">
    <property type="entry name" value="HAMP"/>
    <property type="match status" value="2"/>
</dbReference>
<keyword evidence="6" id="KW-0472">Membrane</keyword>
<evidence type="ECO:0000313" key="10">
    <source>
        <dbReference type="Proteomes" id="UP000220246"/>
    </source>
</evidence>
<comment type="similarity">
    <text evidence="3">Belongs to the methyl-accepting chemotaxis (MCP) protein family.</text>
</comment>
<dbReference type="InterPro" id="IPR003660">
    <property type="entry name" value="HAMP_dom"/>
</dbReference>
<dbReference type="InterPro" id="IPR004090">
    <property type="entry name" value="Chemotax_Me-accpt_rcpt"/>
</dbReference>
<organism evidence="9 10">
    <name type="scientific">Comamonas terrigena</name>
    <dbReference type="NCBI Taxonomy" id="32013"/>
    <lineage>
        <taxon>Bacteria</taxon>
        <taxon>Pseudomonadati</taxon>
        <taxon>Pseudomonadota</taxon>
        <taxon>Betaproteobacteria</taxon>
        <taxon>Burkholderiales</taxon>
        <taxon>Comamonadaceae</taxon>
        <taxon>Comamonas</taxon>
    </lineage>
</organism>
<gene>
    <name evidence="9" type="ORF">CRM82_08845</name>
</gene>
<evidence type="ECO:0000256" key="2">
    <source>
        <dbReference type="ARBA" id="ARBA00022481"/>
    </source>
</evidence>
<keyword evidence="10" id="KW-1185">Reference proteome</keyword>
<evidence type="ECO:0000256" key="6">
    <source>
        <dbReference type="SAM" id="Phobius"/>
    </source>
</evidence>
<dbReference type="Pfam" id="PF00015">
    <property type="entry name" value="MCPsignal"/>
    <property type="match status" value="1"/>
</dbReference>
<dbReference type="CDD" id="cd06225">
    <property type="entry name" value="HAMP"/>
    <property type="match status" value="1"/>
</dbReference>
<dbReference type="CDD" id="cd19411">
    <property type="entry name" value="MCP2201-like_sensor"/>
    <property type="match status" value="1"/>
</dbReference>
<dbReference type="InterPro" id="IPR004089">
    <property type="entry name" value="MCPsignal_dom"/>
</dbReference>
<dbReference type="RefSeq" id="WP_066539148.1">
    <property type="nucleotide sequence ID" value="NZ_DALZSI010000004.1"/>
</dbReference>
<evidence type="ECO:0000259" key="7">
    <source>
        <dbReference type="PROSITE" id="PS50111"/>
    </source>
</evidence>
<feature type="domain" description="HAMP" evidence="8">
    <location>
        <begin position="210"/>
        <end position="262"/>
    </location>
</feature>
<feature type="region of interest" description="Disordered" evidence="5">
    <location>
        <begin position="522"/>
        <end position="542"/>
    </location>
</feature>
<dbReference type="Pfam" id="PF00672">
    <property type="entry name" value="HAMP"/>
    <property type="match status" value="1"/>
</dbReference>
<dbReference type="OrthoDB" id="9806477at2"/>
<evidence type="ECO:0000256" key="4">
    <source>
        <dbReference type="PROSITE-ProRule" id="PRU00284"/>
    </source>
</evidence>
<evidence type="ECO:0000256" key="5">
    <source>
        <dbReference type="SAM" id="MobiDB-lite"/>
    </source>
</evidence>
<dbReference type="PANTHER" id="PTHR43531:SF14">
    <property type="entry name" value="METHYL-ACCEPTING CHEMOTAXIS PROTEIN I-RELATED"/>
    <property type="match status" value="1"/>
</dbReference>
<dbReference type="PROSITE" id="PS50885">
    <property type="entry name" value="HAMP"/>
    <property type="match status" value="1"/>
</dbReference>
<dbReference type="GO" id="GO:0004888">
    <property type="term" value="F:transmembrane signaling receptor activity"/>
    <property type="evidence" value="ECO:0007669"/>
    <property type="project" value="InterPro"/>
</dbReference>
<keyword evidence="4" id="KW-0807">Transducer</keyword>
<evidence type="ECO:0000256" key="3">
    <source>
        <dbReference type="ARBA" id="ARBA00029447"/>
    </source>
</evidence>
<evidence type="ECO:0000256" key="1">
    <source>
        <dbReference type="ARBA" id="ARBA00004370"/>
    </source>
</evidence>
<reference evidence="10" key="1">
    <citation type="submission" date="2017-09" db="EMBL/GenBank/DDBJ databases">
        <title>FDA dAtabase for Regulatory Grade micrObial Sequences (FDA-ARGOS): Supporting development and validation of Infectious Disease Dx tests.</title>
        <authorList>
            <person name="Minogue T."/>
            <person name="Wolcott M."/>
            <person name="Wasieloski L."/>
            <person name="Aguilar W."/>
            <person name="Moore D."/>
            <person name="Tallon L."/>
            <person name="Sadzewicz L."/>
            <person name="Ott S."/>
            <person name="Zhao X."/>
            <person name="Nagaraj S."/>
            <person name="Vavikolanu K."/>
            <person name="Aluvathingal J."/>
            <person name="Nadendla S."/>
            <person name="Sichtig H."/>
        </authorList>
    </citation>
    <scope>NUCLEOTIDE SEQUENCE [LARGE SCALE GENOMIC DNA]</scope>
    <source>
        <strain evidence="10">FDAARGOS_394</strain>
    </source>
</reference>
<feature type="domain" description="Methyl-accepting transducer" evidence="7">
    <location>
        <begin position="267"/>
        <end position="496"/>
    </location>
</feature>
<evidence type="ECO:0000313" key="9">
    <source>
        <dbReference type="EMBL" id="PEH88696.1"/>
    </source>
</evidence>
<dbReference type="Pfam" id="PF12729">
    <property type="entry name" value="4HB_MCP_1"/>
    <property type="match status" value="1"/>
</dbReference>
<feature type="transmembrane region" description="Helical" evidence="6">
    <location>
        <begin position="12"/>
        <end position="33"/>
    </location>
</feature>
<keyword evidence="2" id="KW-0488">Methylation</keyword>
<keyword evidence="6" id="KW-1133">Transmembrane helix</keyword>
<dbReference type="Proteomes" id="UP000220246">
    <property type="component" value="Unassembled WGS sequence"/>
</dbReference>
<sequence>MKNISVTRKLWISVLCIVAGMVGLAGFVGTGAYRFQKQQEAQEVILSQRVAEAMHWAALTKTNAVRTLAVVLSTDPSVGEEFSPTIAATSAQITKVQKSLEEANLSEADKAQMARIAQLRSDMIAVRQQVMKLKEAGSADESVKIVQATYKPVVDKYLEGLQAFVDLQTAHITRMRAEMADTRVRMGLWAGVGMLALVVAIVLGAHWLINSIRRPLVQANEIAERIAAGDLSTQVGVDRSDEFGQLLLSLRNMNQALGGMIQEVRYGTDNIAQASAEIAMGNQDLSQRTEETSGRLQQAASAMAQLTSTLQQTAGNAQQATQLAEQASGVAQRGGAVVGQVVSTMNDIHASSQKIADIIGVIDGIAFQTNILALNAAVEAARAGEQGRGFAVVASEVRSLAGRSADAAKEIKQLIQASVERVADGARLVHEAGGTMQEIVQSIERVTLTMAEINAVAAEQRDGIAQVSEAVSSLDQMTQQNAALVEESAAASHSLSEQSQNMKSVVGRFKVPGAQQVLGLQRPVPAPRSIGSRPQAMLELEG</sequence>
<dbReference type="AlphaFoldDB" id="A0A2A7UU15"/>
<dbReference type="GO" id="GO:0005886">
    <property type="term" value="C:plasma membrane"/>
    <property type="evidence" value="ECO:0007669"/>
    <property type="project" value="TreeGrafter"/>
</dbReference>
<dbReference type="GO" id="GO:0007165">
    <property type="term" value="P:signal transduction"/>
    <property type="evidence" value="ECO:0007669"/>
    <property type="project" value="UniProtKB-KW"/>
</dbReference>
<accession>A0A2A7UU15</accession>
<dbReference type="SUPFAM" id="SSF58104">
    <property type="entry name" value="Methyl-accepting chemotaxis protein (MCP) signaling domain"/>
    <property type="match status" value="1"/>
</dbReference>
<dbReference type="STRING" id="1219032.GCA_001515545_02830"/>
<dbReference type="InterPro" id="IPR047347">
    <property type="entry name" value="YvaQ-like_sensor"/>
</dbReference>
<dbReference type="SMART" id="SM00283">
    <property type="entry name" value="MA"/>
    <property type="match status" value="1"/>
</dbReference>
<dbReference type="EMBL" id="PDEA01000001">
    <property type="protein sequence ID" value="PEH88696.1"/>
    <property type="molecule type" value="Genomic_DNA"/>
</dbReference>
<comment type="caution">
    <text evidence="9">The sequence shown here is derived from an EMBL/GenBank/DDBJ whole genome shotgun (WGS) entry which is preliminary data.</text>
</comment>
<dbReference type="PRINTS" id="PR00260">
    <property type="entry name" value="CHEMTRNSDUCR"/>
</dbReference>
<feature type="transmembrane region" description="Helical" evidence="6">
    <location>
        <begin position="186"/>
        <end position="209"/>
    </location>
</feature>
<evidence type="ECO:0000259" key="8">
    <source>
        <dbReference type="PROSITE" id="PS50885"/>
    </source>
</evidence>
<dbReference type="PANTHER" id="PTHR43531">
    <property type="entry name" value="PROTEIN ICFG"/>
    <property type="match status" value="1"/>
</dbReference>